<dbReference type="Gene3D" id="1.20.58.220">
    <property type="entry name" value="Phosphate transport system protein phou homolog 2, domain 2"/>
    <property type="match status" value="1"/>
</dbReference>
<dbReference type="STRING" id="1519643.SAMN06295933_2527"/>
<dbReference type="PANTHER" id="PTHR36536">
    <property type="entry name" value="UPF0111 PROTEIN HI_1603"/>
    <property type="match status" value="1"/>
</dbReference>
<comment type="similarity">
    <text evidence="1">Belongs to the UPF0111 family.</text>
</comment>
<evidence type="ECO:0008006" key="4">
    <source>
        <dbReference type="Google" id="ProtNLM"/>
    </source>
</evidence>
<organism evidence="2 3">
    <name type="scientific">Desulfovibrio gilichinskyi</name>
    <dbReference type="NCBI Taxonomy" id="1519643"/>
    <lineage>
        <taxon>Bacteria</taxon>
        <taxon>Pseudomonadati</taxon>
        <taxon>Thermodesulfobacteriota</taxon>
        <taxon>Desulfovibrionia</taxon>
        <taxon>Desulfovibrionales</taxon>
        <taxon>Desulfovibrionaceae</taxon>
        <taxon>Desulfovibrio</taxon>
    </lineage>
</organism>
<accession>A0A1X7E1Z7</accession>
<sequence length="225" mass="25853">MRFRLPFLDLIGSKNPMDGLTKHYDKIAECIQIINDSVECYVTGNSTCKEFGDLIAQIDKVESEADKIKRSIRNHLPHSMFMSVDKTLFFNYTRSQDNILDNAQEALHWLAMRKVSIPDIYQKDLIILLSEVNDTTMRLGPALKATIKLNDGTSLDRESTKRKIRKVRTHYAKAVELRKDLSSKIYNSDMDFKDIYQLMHFVACLSEMAHDAEGCADILRAMLAR</sequence>
<dbReference type="OrthoDB" id="9767431at2"/>
<keyword evidence="3" id="KW-1185">Reference proteome</keyword>
<evidence type="ECO:0000313" key="3">
    <source>
        <dbReference type="Proteomes" id="UP000192906"/>
    </source>
</evidence>
<dbReference type="InterPro" id="IPR038078">
    <property type="entry name" value="PhoU-like_sf"/>
</dbReference>
<evidence type="ECO:0000313" key="2">
    <source>
        <dbReference type="EMBL" id="SMF25980.1"/>
    </source>
</evidence>
<dbReference type="PANTHER" id="PTHR36536:SF3">
    <property type="entry name" value="UPF0111 PROTEIN HI_1603"/>
    <property type="match status" value="1"/>
</dbReference>
<dbReference type="EMBL" id="FWZU01000004">
    <property type="protein sequence ID" value="SMF25980.1"/>
    <property type="molecule type" value="Genomic_DNA"/>
</dbReference>
<evidence type="ECO:0000256" key="1">
    <source>
        <dbReference type="ARBA" id="ARBA00008591"/>
    </source>
</evidence>
<protein>
    <recommendedName>
        <fullName evidence="4">Phosphate transport regulator</fullName>
    </recommendedName>
</protein>
<name>A0A1X7E1Z7_9BACT</name>
<dbReference type="AlphaFoldDB" id="A0A1X7E1Z7"/>
<dbReference type="RefSeq" id="WP_085102750.1">
    <property type="nucleotide sequence ID" value="NZ_FWZU01000004.1"/>
</dbReference>
<proteinExistence type="inferred from homology"/>
<dbReference type="InterPro" id="IPR018445">
    <property type="entry name" value="Put_Phosphate_transp_reg"/>
</dbReference>
<dbReference type="InterPro" id="IPR002727">
    <property type="entry name" value="DUF47"/>
</dbReference>
<dbReference type="Pfam" id="PF01865">
    <property type="entry name" value="PhoU_div"/>
    <property type="match status" value="1"/>
</dbReference>
<gene>
    <name evidence="2" type="ORF">SAMN06295933_2527</name>
</gene>
<reference evidence="3" key="1">
    <citation type="submission" date="2017-04" db="EMBL/GenBank/DDBJ databases">
        <authorList>
            <person name="Varghese N."/>
            <person name="Submissions S."/>
        </authorList>
    </citation>
    <scope>NUCLEOTIDE SEQUENCE [LARGE SCALE GENOMIC DNA]</scope>
    <source>
        <strain evidence="3">K3S</strain>
    </source>
</reference>
<dbReference type="Proteomes" id="UP000192906">
    <property type="component" value="Unassembled WGS sequence"/>
</dbReference>